<gene>
    <name evidence="1" type="ORF">LMF89_20155</name>
</gene>
<dbReference type="Proteomes" id="UP001165492">
    <property type="component" value="Unassembled WGS sequence"/>
</dbReference>
<dbReference type="EMBL" id="JAJHJB010000037">
    <property type="protein sequence ID" value="MCC5467652.1"/>
    <property type="molecule type" value="Genomic_DNA"/>
</dbReference>
<comment type="caution">
    <text evidence="1">The sequence shown here is derived from an EMBL/GenBank/DDBJ whole genome shotgun (WGS) entry which is preliminary data.</text>
</comment>
<organism evidence="1 2">
    <name type="scientific">Pelosinus baikalensis</name>
    <dbReference type="NCBI Taxonomy" id="2892015"/>
    <lineage>
        <taxon>Bacteria</taxon>
        <taxon>Bacillati</taxon>
        <taxon>Bacillota</taxon>
        <taxon>Negativicutes</taxon>
        <taxon>Selenomonadales</taxon>
        <taxon>Sporomusaceae</taxon>
        <taxon>Pelosinus</taxon>
    </lineage>
</organism>
<dbReference type="RefSeq" id="WP_229536618.1">
    <property type="nucleotide sequence ID" value="NZ_JAJHJB010000037.1"/>
</dbReference>
<evidence type="ECO:0000313" key="2">
    <source>
        <dbReference type="Proteomes" id="UP001165492"/>
    </source>
</evidence>
<evidence type="ECO:0000313" key="1">
    <source>
        <dbReference type="EMBL" id="MCC5467652.1"/>
    </source>
</evidence>
<keyword evidence="2" id="KW-1185">Reference proteome</keyword>
<proteinExistence type="predicted"/>
<protein>
    <submittedName>
        <fullName evidence="1">Uncharacterized protein</fullName>
    </submittedName>
</protein>
<accession>A0ABS8HXF6</accession>
<sequence>MRKIYSGYCPNNHGRAFTEKPKKAKQPKNKIKINLVLEAASNIIRGR</sequence>
<reference evidence="1" key="1">
    <citation type="submission" date="2021-11" db="EMBL/GenBank/DDBJ databases">
        <title>Description of a new species Pelosinus isolated from the bottom sediments of Lake Baikal.</title>
        <authorList>
            <person name="Zakharyuk A."/>
        </authorList>
    </citation>
    <scope>NUCLEOTIDE SEQUENCE</scope>
    <source>
        <strain evidence="1">Bkl1</strain>
    </source>
</reference>
<name>A0ABS8HXF6_9FIRM</name>